<proteinExistence type="predicted"/>
<evidence type="ECO:0000256" key="4">
    <source>
        <dbReference type="ARBA" id="ARBA00022840"/>
    </source>
</evidence>
<keyword evidence="3" id="KW-0418">Kinase</keyword>
<dbReference type="PROSITE" id="PS50011">
    <property type="entry name" value="PROTEIN_KINASE_DOM"/>
    <property type="match status" value="1"/>
</dbReference>
<dbReference type="GO" id="GO:0004674">
    <property type="term" value="F:protein serine/threonine kinase activity"/>
    <property type="evidence" value="ECO:0007669"/>
    <property type="project" value="InterPro"/>
</dbReference>
<dbReference type="OrthoDB" id="289934at2759"/>
<evidence type="ECO:0000256" key="2">
    <source>
        <dbReference type="ARBA" id="ARBA00022741"/>
    </source>
</evidence>
<dbReference type="GO" id="GO:0000045">
    <property type="term" value="P:autophagosome assembly"/>
    <property type="evidence" value="ECO:0007669"/>
    <property type="project" value="TreeGrafter"/>
</dbReference>
<dbReference type="EMBL" id="CAJJDN010000165">
    <property type="protein sequence ID" value="CAD8126127.1"/>
    <property type="molecule type" value="Genomic_DNA"/>
</dbReference>
<dbReference type="Pfam" id="PF00069">
    <property type="entry name" value="Pkinase"/>
    <property type="match status" value="1"/>
</dbReference>
<dbReference type="GO" id="GO:0000407">
    <property type="term" value="C:phagophore assembly site"/>
    <property type="evidence" value="ECO:0007669"/>
    <property type="project" value="TreeGrafter"/>
</dbReference>
<organism evidence="6 7">
    <name type="scientific">Paramecium sonneborni</name>
    <dbReference type="NCBI Taxonomy" id="65129"/>
    <lineage>
        <taxon>Eukaryota</taxon>
        <taxon>Sar</taxon>
        <taxon>Alveolata</taxon>
        <taxon>Ciliophora</taxon>
        <taxon>Intramacronucleata</taxon>
        <taxon>Oligohymenophorea</taxon>
        <taxon>Peniculida</taxon>
        <taxon>Parameciidae</taxon>
        <taxon>Paramecium</taxon>
    </lineage>
</organism>
<feature type="domain" description="Protein kinase" evidence="5">
    <location>
        <begin position="1"/>
        <end position="219"/>
    </location>
</feature>
<evidence type="ECO:0000313" key="6">
    <source>
        <dbReference type="EMBL" id="CAD8126127.1"/>
    </source>
</evidence>
<dbReference type="GO" id="GO:0005776">
    <property type="term" value="C:autophagosome"/>
    <property type="evidence" value="ECO:0007669"/>
    <property type="project" value="TreeGrafter"/>
</dbReference>
<dbReference type="InterPro" id="IPR000719">
    <property type="entry name" value="Prot_kinase_dom"/>
</dbReference>
<dbReference type="AlphaFoldDB" id="A0A8S1REK1"/>
<gene>
    <name evidence="6" type="ORF">PSON_ATCC_30995.1.T1650020</name>
</gene>
<keyword evidence="7" id="KW-1185">Reference proteome</keyword>
<dbReference type="InterPro" id="IPR045269">
    <property type="entry name" value="Atg1-like"/>
</dbReference>
<dbReference type="GO" id="GO:0005829">
    <property type="term" value="C:cytosol"/>
    <property type="evidence" value="ECO:0007669"/>
    <property type="project" value="TreeGrafter"/>
</dbReference>
<dbReference type="GO" id="GO:0016020">
    <property type="term" value="C:membrane"/>
    <property type="evidence" value="ECO:0007669"/>
    <property type="project" value="TreeGrafter"/>
</dbReference>
<evidence type="ECO:0000256" key="1">
    <source>
        <dbReference type="ARBA" id="ARBA00022679"/>
    </source>
</evidence>
<accession>A0A8S1REK1</accession>
<dbReference type="GO" id="GO:0005524">
    <property type="term" value="F:ATP binding"/>
    <property type="evidence" value="ECO:0007669"/>
    <property type="project" value="UniProtKB-KW"/>
</dbReference>
<dbReference type="PANTHER" id="PTHR24348">
    <property type="entry name" value="SERINE/THREONINE-PROTEIN KINASE UNC-51-RELATED"/>
    <property type="match status" value="1"/>
</dbReference>
<dbReference type="GO" id="GO:0010506">
    <property type="term" value="P:regulation of autophagy"/>
    <property type="evidence" value="ECO:0007669"/>
    <property type="project" value="InterPro"/>
</dbReference>
<dbReference type="SMART" id="SM00220">
    <property type="entry name" value="S_TKc"/>
    <property type="match status" value="1"/>
</dbReference>
<dbReference type="Proteomes" id="UP000692954">
    <property type="component" value="Unassembled WGS sequence"/>
</dbReference>
<sequence length="552" mass="66458">MSQQIELSFRTKAILTPKMINSVQKLVAKVIYEELFIFFDAEKKITGQHLRKPCDFEQNQFYHFPCSKGITLEELIIQKTNLSIDEIKEIFKQVLIGLYVLHQQGFLGRCFTLQNIYIYKNQIELSAFGFYPNLQLTPPEFLQNQTYSLGIDMWLLGCLLYQLLTSNILQNFKTFEEYNNFYSQLNKKVLQKELASILVKMLNPSEQKRITFGDLHSLFKCVPQNDHIREFYRTQLSLVHIAISIQQRESFNPEWAVPKEFNEKPKIKIFPTRHLKQNEHFLHEDPDPDFMSLYNKSDEEKHLFPLIWRELHFLYYKFFILENEMHFLQCIAQFPYIVWTRFCILNMVIILKREFLMLIQDQINFLKIPLNEWNSFLKNSKQLKKHIFELQAQISQQNVKLENQTLEIDCQQFDMKTEEKQLLLQLKMEGGFTNTSQFNRFEQFKVPYRRCLSYCYYELQKQVEDQREQDDQKFYARLRLQLIICMTINRVFDMKFDKNKQHRDINFIELKKTLNISQLTSPSQVHHFLLNASLDQLKQQTYDIHKLFFNNV</sequence>
<comment type="caution">
    <text evidence="6">The sequence shown here is derived from an EMBL/GenBank/DDBJ whole genome shotgun (WGS) entry which is preliminary data.</text>
</comment>
<protein>
    <recommendedName>
        <fullName evidence="5">Protein kinase domain-containing protein</fullName>
    </recommendedName>
</protein>
<keyword evidence="2" id="KW-0547">Nucleotide-binding</keyword>
<keyword evidence="4" id="KW-0067">ATP-binding</keyword>
<evidence type="ECO:0000256" key="3">
    <source>
        <dbReference type="ARBA" id="ARBA00022777"/>
    </source>
</evidence>
<evidence type="ECO:0000313" key="7">
    <source>
        <dbReference type="Proteomes" id="UP000692954"/>
    </source>
</evidence>
<evidence type="ECO:0000259" key="5">
    <source>
        <dbReference type="PROSITE" id="PS50011"/>
    </source>
</evidence>
<dbReference type="PANTHER" id="PTHR24348:SF22">
    <property type="entry name" value="NON-SPECIFIC SERINE_THREONINE PROTEIN KINASE"/>
    <property type="match status" value="1"/>
</dbReference>
<name>A0A8S1REK1_9CILI</name>
<reference evidence="6" key="1">
    <citation type="submission" date="2021-01" db="EMBL/GenBank/DDBJ databases">
        <authorList>
            <consortium name="Genoscope - CEA"/>
            <person name="William W."/>
        </authorList>
    </citation>
    <scope>NUCLEOTIDE SEQUENCE</scope>
</reference>
<keyword evidence="1" id="KW-0808">Transferase</keyword>